<dbReference type="AlphaFoldDB" id="A0A0J1AVG8"/>
<keyword evidence="4" id="KW-1185">Reference proteome</keyword>
<keyword evidence="2" id="KW-0472">Membrane</keyword>
<feature type="transmembrane region" description="Helical" evidence="2">
    <location>
        <begin position="104"/>
        <end position="133"/>
    </location>
</feature>
<dbReference type="Proteomes" id="UP000053611">
    <property type="component" value="Unassembled WGS sequence"/>
</dbReference>
<protein>
    <submittedName>
        <fullName evidence="3">Uncharacterized protein</fullName>
    </submittedName>
</protein>
<sequence>MSPKRGGRADGERREIAPALPHASPHAGLAHLRAELAALGPHSHTPTAQPTAPAPAPAPAPAGGGRRFALEEWAAAPTHCGTYIGAEGHGAAYEVARAAAGGCALALVAVGGMVILVLGVCVGLLGVCGLVVLRLLRR</sequence>
<reference evidence="3 4" key="1">
    <citation type="submission" date="2015-03" db="EMBL/GenBank/DDBJ databases">
        <title>Genomics and transcriptomics of the oil-accumulating basidiomycete yeast T. oleaginosus allow insights into substrate utilization and the diverse evolutionary trajectories of mating systems in fungi.</title>
        <authorList>
            <consortium name="DOE Joint Genome Institute"/>
            <person name="Kourist R."/>
            <person name="Kracht O."/>
            <person name="Bracharz F."/>
            <person name="Lipzen A."/>
            <person name="Nolan M."/>
            <person name="Ohm R."/>
            <person name="Grigoriev I."/>
            <person name="Sun S."/>
            <person name="Heitman J."/>
            <person name="Bruck T."/>
            <person name="Nowrousian M."/>
        </authorList>
    </citation>
    <scope>NUCLEOTIDE SEQUENCE [LARGE SCALE GENOMIC DNA]</scope>
    <source>
        <strain evidence="3 4">IBC0246</strain>
    </source>
</reference>
<dbReference type="EMBL" id="KQ087264">
    <property type="protein sequence ID" value="KLT39284.1"/>
    <property type="molecule type" value="Genomic_DNA"/>
</dbReference>
<feature type="compositionally biased region" description="Basic and acidic residues" evidence="1">
    <location>
        <begin position="7"/>
        <end position="16"/>
    </location>
</feature>
<keyword evidence="2" id="KW-1133">Transmembrane helix</keyword>
<evidence type="ECO:0000256" key="2">
    <source>
        <dbReference type="SAM" id="Phobius"/>
    </source>
</evidence>
<evidence type="ECO:0000313" key="4">
    <source>
        <dbReference type="Proteomes" id="UP000053611"/>
    </source>
</evidence>
<name>A0A0J1AVG8_9TREE</name>
<gene>
    <name evidence="3" type="ORF">CC85DRAFT_288725</name>
</gene>
<feature type="region of interest" description="Disordered" evidence="1">
    <location>
        <begin position="39"/>
        <end position="65"/>
    </location>
</feature>
<proteinExistence type="predicted"/>
<feature type="region of interest" description="Disordered" evidence="1">
    <location>
        <begin position="1"/>
        <end position="24"/>
    </location>
</feature>
<accession>A0A0J1AVG8</accession>
<keyword evidence="2" id="KW-0812">Transmembrane</keyword>
<evidence type="ECO:0000313" key="3">
    <source>
        <dbReference type="EMBL" id="KLT39284.1"/>
    </source>
</evidence>
<dbReference type="GeneID" id="28984965"/>
<evidence type="ECO:0000256" key="1">
    <source>
        <dbReference type="SAM" id="MobiDB-lite"/>
    </source>
</evidence>
<organism evidence="3 4">
    <name type="scientific">Cutaneotrichosporon oleaginosum</name>
    <dbReference type="NCBI Taxonomy" id="879819"/>
    <lineage>
        <taxon>Eukaryota</taxon>
        <taxon>Fungi</taxon>
        <taxon>Dikarya</taxon>
        <taxon>Basidiomycota</taxon>
        <taxon>Agaricomycotina</taxon>
        <taxon>Tremellomycetes</taxon>
        <taxon>Trichosporonales</taxon>
        <taxon>Trichosporonaceae</taxon>
        <taxon>Cutaneotrichosporon</taxon>
    </lineage>
</organism>